<keyword evidence="3" id="KW-0961">Cell wall biogenesis/degradation</keyword>
<dbReference type="SUPFAM" id="SSF54814">
    <property type="entry name" value="Prokaryotic type KH domain (KH-domain type II)"/>
    <property type="match status" value="1"/>
</dbReference>
<dbReference type="EMBL" id="RHHN01000009">
    <property type="protein sequence ID" value="RNB60467.1"/>
    <property type="molecule type" value="Genomic_DNA"/>
</dbReference>
<evidence type="ECO:0000256" key="3">
    <source>
        <dbReference type="HAMAP-Rule" id="MF_00088"/>
    </source>
</evidence>
<dbReference type="InterPro" id="IPR009019">
    <property type="entry name" value="KH_sf_prok-type"/>
</dbReference>
<keyword evidence="2 3" id="KW-0694">RNA-binding</keyword>
<dbReference type="Proteomes" id="UP000276178">
    <property type="component" value="Unassembled WGS sequence"/>
</dbReference>
<dbReference type="GO" id="GO:0071555">
    <property type="term" value="P:cell wall organization"/>
    <property type="evidence" value="ECO:0007669"/>
    <property type="project" value="UniProtKB-KW"/>
</dbReference>
<comment type="caution">
    <text evidence="5">The sequence shown here is derived from an EMBL/GenBank/DDBJ whole genome shotgun (WGS) entry which is preliminary data.</text>
</comment>
<dbReference type="AlphaFoldDB" id="A0A3M8BBQ0"/>
<accession>A0A3M8BBQ0</accession>
<dbReference type="NCBIfam" id="NF001748">
    <property type="entry name" value="PRK00468.1"/>
    <property type="match status" value="1"/>
</dbReference>
<dbReference type="GO" id="GO:0009252">
    <property type="term" value="P:peptidoglycan biosynthetic process"/>
    <property type="evidence" value="ECO:0007669"/>
    <property type="project" value="UniProtKB-UniRule"/>
</dbReference>
<dbReference type="EMBL" id="BJOD01000005">
    <property type="protein sequence ID" value="GED24535.1"/>
    <property type="molecule type" value="Genomic_DNA"/>
</dbReference>
<dbReference type="GO" id="GO:0005737">
    <property type="term" value="C:cytoplasm"/>
    <property type="evidence" value="ECO:0007669"/>
    <property type="project" value="UniProtKB-SubCell"/>
</dbReference>
<dbReference type="Proteomes" id="UP000317180">
    <property type="component" value="Unassembled WGS sequence"/>
</dbReference>
<sequence>MKALVETIAKALVDHPNEVRVNAVDKERTLVFELSVHPDDMGKIIGKQGRIAKALRTVVMAASVETDKRVTVEIV</sequence>
<name>A0A3M8BBQ0_9BACL</name>
<comment type="subcellular location">
    <subcellularLocation>
        <location evidence="3">Cytoplasm</location>
    </subcellularLocation>
</comment>
<dbReference type="Gene3D" id="3.30.300.20">
    <property type="match status" value="1"/>
</dbReference>
<comment type="similarity">
    <text evidence="3">Belongs to the KhpA RNA-binding protein family.</text>
</comment>
<dbReference type="HAMAP" id="MF_00088">
    <property type="entry name" value="KhpA"/>
    <property type="match status" value="1"/>
</dbReference>
<organism evidence="5 6">
    <name type="scientific">Brevibacillus agri</name>
    <dbReference type="NCBI Taxonomy" id="51101"/>
    <lineage>
        <taxon>Bacteria</taxon>
        <taxon>Bacillati</taxon>
        <taxon>Bacillota</taxon>
        <taxon>Bacilli</taxon>
        <taxon>Bacillales</taxon>
        <taxon>Paenibacillaceae</taxon>
        <taxon>Brevibacillus</taxon>
    </lineage>
</organism>
<evidence type="ECO:0000313" key="7">
    <source>
        <dbReference type="Proteomes" id="UP000317180"/>
    </source>
</evidence>
<evidence type="ECO:0000256" key="1">
    <source>
        <dbReference type="ARBA" id="ARBA00022490"/>
    </source>
</evidence>
<keyword evidence="3" id="KW-0133">Cell shape</keyword>
<dbReference type="CDD" id="cd22533">
    <property type="entry name" value="KH-II_YlqC-like"/>
    <property type="match status" value="1"/>
</dbReference>
<gene>
    <name evidence="3" type="primary">khpA</name>
    <name evidence="4" type="ORF">BAG01nite_06370</name>
    <name evidence="5" type="ORF">EB820_02780</name>
</gene>
<evidence type="ECO:0000313" key="5">
    <source>
        <dbReference type="EMBL" id="RNB60467.1"/>
    </source>
</evidence>
<dbReference type="InterPro" id="IPR020627">
    <property type="entry name" value="KhpA"/>
</dbReference>
<proteinExistence type="inferred from homology"/>
<dbReference type="GeneID" id="87612738"/>
<dbReference type="InterPro" id="IPR015946">
    <property type="entry name" value="KH_dom-like_a/b"/>
</dbReference>
<dbReference type="RefSeq" id="WP_005834320.1">
    <property type="nucleotide sequence ID" value="NZ_BJOD01000005.1"/>
</dbReference>
<evidence type="ECO:0000313" key="4">
    <source>
        <dbReference type="EMBL" id="GED24535.1"/>
    </source>
</evidence>
<keyword evidence="3" id="KW-0143">Chaperone</keyword>
<evidence type="ECO:0000313" key="6">
    <source>
        <dbReference type="Proteomes" id="UP000276178"/>
    </source>
</evidence>
<comment type="subunit">
    <text evidence="3">Forms a complex with KhpB.</text>
</comment>
<comment type="function">
    <text evidence="3">A probable RNA chaperone. Forms a complex with KhpB which binds to cellular RNA and controls its expression. Plays a role in peptidoglycan (PG) homeostasis and cell length regulation.</text>
</comment>
<reference evidence="4 7" key="2">
    <citation type="submission" date="2019-06" db="EMBL/GenBank/DDBJ databases">
        <title>Whole genome shotgun sequence of Brevibacillus agri NBRC 15538.</title>
        <authorList>
            <person name="Hosoyama A."/>
            <person name="Uohara A."/>
            <person name="Ohji S."/>
            <person name="Ichikawa N."/>
        </authorList>
    </citation>
    <scope>NUCLEOTIDE SEQUENCE [LARGE SCALE GENOMIC DNA]</scope>
    <source>
        <strain evidence="4 7">NBRC 15538</strain>
    </source>
</reference>
<dbReference type="Pfam" id="PF13083">
    <property type="entry name" value="KH_KhpA-B"/>
    <property type="match status" value="1"/>
</dbReference>
<evidence type="ECO:0000256" key="2">
    <source>
        <dbReference type="ARBA" id="ARBA00022884"/>
    </source>
</evidence>
<dbReference type="GO" id="GO:0003723">
    <property type="term" value="F:RNA binding"/>
    <property type="evidence" value="ECO:0007669"/>
    <property type="project" value="UniProtKB-UniRule"/>
</dbReference>
<reference evidence="5 6" key="1">
    <citation type="submission" date="2018-10" db="EMBL/GenBank/DDBJ databases">
        <title>Phylogenomics of Brevibacillus.</title>
        <authorList>
            <person name="Dunlap C."/>
        </authorList>
    </citation>
    <scope>NUCLEOTIDE SEQUENCE [LARGE SCALE GENOMIC DNA]</scope>
    <source>
        <strain evidence="5 6">NRRL NRS 1219</strain>
    </source>
</reference>
<dbReference type="OrthoDB" id="9812389at2"/>
<protein>
    <recommendedName>
        <fullName evidence="3">RNA-binding protein KhpA</fullName>
    </recommendedName>
    <alternativeName>
        <fullName evidence="3">KH-domain protein A</fullName>
    </alternativeName>
</protein>
<dbReference type="PANTHER" id="PTHR34654">
    <property type="entry name" value="UPF0109 PROTEIN SCO5592"/>
    <property type="match status" value="1"/>
</dbReference>
<keyword evidence="1 3" id="KW-0963">Cytoplasm</keyword>
<dbReference type="GO" id="GO:0008360">
    <property type="term" value="P:regulation of cell shape"/>
    <property type="evidence" value="ECO:0007669"/>
    <property type="project" value="UniProtKB-KW"/>
</dbReference>
<keyword evidence="7" id="KW-1185">Reference proteome</keyword>
<dbReference type="PANTHER" id="PTHR34654:SF1">
    <property type="entry name" value="RNA-BINDING PROTEIN KHPA"/>
    <property type="match status" value="1"/>
</dbReference>